<evidence type="ECO:0000313" key="1">
    <source>
        <dbReference type="EMBL" id="ACU61123.1"/>
    </source>
</evidence>
<accession>A0A979G5M9</accession>
<sequence length="373" mass="42556">MKIPPKINSYKSNAVQILQKHIDTLNDVRAGKIPLKTFFFKRSKNEKDCDLHRQKRSKLLTAIKHAPLPTDEPILQDLFRQEIKLAESDPFQGIEETLLLNAALLTRFKNPENAWLFTAAKRANFDTSCSFDDEFLVSAGIAATYDMVDNAKNSKLKKIFYAIAGDSREACHITPEALLNWEKFVQRRLDNSLDTLEKKIDVAIKLDEKEVLREFVDQWKAEQTQWTTEDANELLYYEELLKNLSGEIYAYQLIAQLDTRISRRTYAQEMLCRLYLKNGEPLKAWETLQLVLAASRDMGRFGGDTVTMIYHLALAFDKQHPIATASFSLAMQEITLLPPAQLRLDLAEAARKAAIHMEDAAAAAEIEDIFAPE</sequence>
<dbReference type="KEGG" id="cpi:Cpin_3661"/>
<gene>
    <name evidence="1" type="ordered locus">Cpin_3661</name>
</gene>
<dbReference type="Proteomes" id="UP000002215">
    <property type="component" value="Chromosome"/>
</dbReference>
<proteinExistence type="predicted"/>
<protein>
    <submittedName>
        <fullName evidence="1">Uncharacterized protein</fullName>
    </submittedName>
</protein>
<dbReference type="EMBL" id="CP001699">
    <property type="protein sequence ID" value="ACU61123.1"/>
    <property type="molecule type" value="Genomic_DNA"/>
</dbReference>
<reference evidence="1 2" key="2">
    <citation type="journal article" date="2010" name="Stand. Genomic Sci.">
        <title>Complete genome sequence of Chitinophaga pinensis type strain (UQM 2034).</title>
        <authorList>
            <person name="Glavina Del Rio T."/>
            <person name="Abt B."/>
            <person name="Spring S."/>
            <person name="Lapidus A."/>
            <person name="Nolan M."/>
            <person name="Tice H."/>
            <person name="Copeland A."/>
            <person name="Cheng J.F."/>
            <person name="Chen F."/>
            <person name="Bruce D."/>
            <person name="Goodwin L."/>
            <person name="Pitluck S."/>
            <person name="Ivanova N."/>
            <person name="Mavromatis K."/>
            <person name="Mikhailova N."/>
            <person name="Pati A."/>
            <person name="Chen A."/>
            <person name="Palaniappan K."/>
            <person name="Land M."/>
            <person name="Hauser L."/>
            <person name="Chang Y.J."/>
            <person name="Jeffries C.D."/>
            <person name="Chain P."/>
            <person name="Saunders E."/>
            <person name="Detter J.C."/>
            <person name="Brettin T."/>
            <person name="Rohde M."/>
            <person name="Goker M."/>
            <person name="Bristow J."/>
            <person name="Eisen J.A."/>
            <person name="Markowitz V."/>
            <person name="Hugenholtz P."/>
            <person name="Kyrpides N.C."/>
            <person name="Klenk H.P."/>
            <person name="Lucas S."/>
        </authorList>
    </citation>
    <scope>NUCLEOTIDE SEQUENCE [LARGE SCALE GENOMIC DNA]</scope>
    <source>
        <strain evidence="2">ATCC 43595 / DSM 2588 / LMG 13176 / NBRC 15968 / NCIMB 11800 / UQM 2034</strain>
    </source>
</reference>
<reference evidence="2" key="1">
    <citation type="submission" date="2009-08" db="EMBL/GenBank/DDBJ databases">
        <title>The complete genome of Chitinophaga pinensis DSM 2588.</title>
        <authorList>
            <consortium name="US DOE Joint Genome Institute (JGI-PGF)"/>
            <person name="Lucas S."/>
            <person name="Copeland A."/>
            <person name="Lapidus A."/>
            <person name="Glavina del Rio T."/>
            <person name="Dalin E."/>
            <person name="Tice H."/>
            <person name="Bruce D."/>
            <person name="Goodwin L."/>
            <person name="Pitluck S."/>
            <person name="Kyrpides N."/>
            <person name="Mavromatis K."/>
            <person name="Ivanova N."/>
            <person name="Mikhailova N."/>
            <person name="Sims D."/>
            <person name="Meinche L."/>
            <person name="Brettin T."/>
            <person name="Detter J.C."/>
            <person name="Han C."/>
            <person name="Larimer F."/>
            <person name="Land M."/>
            <person name="Hauser L."/>
            <person name="Markowitz V."/>
            <person name="Cheng J.-F."/>
            <person name="Hugenholtz P."/>
            <person name="Woyke T."/>
            <person name="Wu D."/>
            <person name="Spring S."/>
            <person name="Klenk H.-P."/>
            <person name="Eisen J.A."/>
        </authorList>
    </citation>
    <scope>NUCLEOTIDE SEQUENCE [LARGE SCALE GENOMIC DNA]</scope>
    <source>
        <strain evidence="2">ATCC 43595 / DSM 2588 / LMG 13176 / NBRC 15968 / NCIMB 11800 / UQM 2034</strain>
    </source>
</reference>
<evidence type="ECO:0000313" key="2">
    <source>
        <dbReference type="Proteomes" id="UP000002215"/>
    </source>
</evidence>
<dbReference type="AlphaFoldDB" id="A0A979G5M9"/>
<organism evidence="1 2">
    <name type="scientific">Chitinophaga pinensis (strain ATCC 43595 / DSM 2588 / LMG 13176 / NBRC 15968 / NCIMB 11800 / UQM 2034)</name>
    <dbReference type="NCBI Taxonomy" id="485918"/>
    <lineage>
        <taxon>Bacteria</taxon>
        <taxon>Pseudomonadati</taxon>
        <taxon>Bacteroidota</taxon>
        <taxon>Chitinophagia</taxon>
        <taxon>Chitinophagales</taxon>
        <taxon>Chitinophagaceae</taxon>
        <taxon>Chitinophaga</taxon>
    </lineage>
</organism>
<name>A0A979G5M9_CHIPD</name>